<reference evidence="3" key="1">
    <citation type="journal article" date="2014" name="Int. J. Syst. Evol. Microbiol.">
        <title>Complete genome sequence of Corynebacterium casei LMG S-19264T (=DSM 44701T), isolated from a smear-ripened cheese.</title>
        <authorList>
            <consortium name="US DOE Joint Genome Institute (JGI-PGF)"/>
            <person name="Walter F."/>
            <person name="Albersmeier A."/>
            <person name="Kalinowski J."/>
            <person name="Ruckert C."/>
        </authorList>
    </citation>
    <scope>NUCLEOTIDE SEQUENCE</scope>
    <source>
        <strain evidence="3">CGMCC 4.3508</strain>
    </source>
</reference>
<gene>
    <name evidence="3" type="ORF">GCM10011588_07280</name>
</gene>
<dbReference type="Proteomes" id="UP000638263">
    <property type="component" value="Unassembled WGS sequence"/>
</dbReference>
<dbReference type="Pfam" id="PF01381">
    <property type="entry name" value="HTH_3"/>
    <property type="match status" value="1"/>
</dbReference>
<evidence type="ECO:0000259" key="2">
    <source>
        <dbReference type="PROSITE" id="PS50943"/>
    </source>
</evidence>
<feature type="region of interest" description="Disordered" evidence="1">
    <location>
        <begin position="1"/>
        <end position="23"/>
    </location>
</feature>
<feature type="domain" description="HTH cro/C1-type" evidence="2">
    <location>
        <begin position="58"/>
        <end position="112"/>
    </location>
</feature>
<protein>
    <recommendedName>
        <fullName evidence="2">HTH cro/C1-type domain-containing protein</fullName>
    </recommendedName>
</protein>
<dbReference type="PROSITE" id="PS50943">
    <property type="entry name" value="HTH_CROC1"/>
    <property type="match status" value="1"/>
</dbReference>
<keyword evidence="4" id="KW-1185">Reference proteome</keyword>
<sequence>MRAGRITHPVSSSVAGPGTHGACSDVVRRENRVRAVGDAYREKENSMTLLREAIGDSLRRARLAQSRTLREVSTSARVSLGYLSEVERGRKEASSELLAAICEALDVPLSRVLWDVSTAIAGEDLPVTAAPAGEPARTAAVPESVEAAAEPAPSTAAVATGSAGPGTRTQVDGDTRIVIPAPTNGPLVLVEAA</sequence>
<comment type="caution">
    <text evidence="3">The sequence shown here is derived from an EMBL/GenBank/DDBJ whole genome shotgun (WGS) entry which is preliminary data.</text>
</comment>
<dbReference type="SUPFAM" id="SSF47413">
    <property type="entry name" value="lambda repressor-like DNA-binding domains"/>
    <property type="match status" value="1"/>
</dbReference>
<dbReference type="AlphaFoldDB" id="A0A917R938"/>
<organism evidence="3 4">
    <name type="scientific">Nocardia jinanensis</name>
    <dbReference type="NCBI Taxonomy" id="382504"/>
    <lineage>
        <taxon>Bacteria</taxon>
        <taxon>Bacillati</taxon>
        <taxon>Actinomycetota</taxon>
        <taxon>Actinomycetes</taxon>
        <taxon>Mycobacteriales</taxon>
        <taxon>Nocardiaceae</taxon>
        <taxon>Nocardia</taxon>
    </lineage>
</organism>
<proteinExistence type="predicted"/>
<dbReference type="InterPro" id="IPR001387">
    <property type="entry name" value="Cro/C1-type_HTH"/>
</dbReference>
<name>A0A917R938_9NOCA</name>
<dbReference type="InterPro" id="IPR010982">
    <property type="entry name" value="Lambda_DNA-bd_dom_sf"/>
</dbReference>
<dbReference type="EMBL" id="BMMH01000001">
    <property type="protein sequence ID" value="GGK95475.1"/>
    <property type="molecule type" value="Genomic_DNA"/>
</dbReference>
<feature type="compositionally biased region" description="Low complexity" evidence="1">
    <location>
        <begin position="149"/>
        <end position="160"/>
    </location>
</feature>
<dbReference type="CDD" id="cd00093">
    <property type="entry name" value="HTH_XRE"/>
    <property type="match status" value="1"/>
</dbReference>
<evidence type="ECO:0000256" key="1">
    <source>
        <dbReference type="SAM" id="MobiDB-lite"/>
    </source>
</evidence>
<accession>A0A917R938</accession>
<evidence type="ECO:0000313" key="4">
    <source>
        <dbReference type="Proteomes" id="UP000638263"/>
    </source>
</evidence>
<feature type="region of interest" description="Disordered" evidence="1">
    <location>
        <begin position="149"/>
        <end position="168"/>
    </location>
</feature>
<reference evidence="3" key="2">
    <citation type="submission" date="2020-09" db="EMBL/GenBank/DDBJ databases">
        <authorList>
            <person name="Sun Q."/>
            <person name="Zhou Y."/>
        </authorList>
    </citation>
    <scope>NUCLEOTIDE SEQUENCE</scope>
    <source>
        <strain evidence="3">CGMCC 4.3508</strain>
    </source>
</reference>
<dbReference type="Gene3D" id="1.10.260.40">
    <property type="entry name" value="lambda repressor-like DNA-binding domains"/>
    <property type="match status" value="1"/>
</dbReference>
<dbReference type="GO" id="GO:0003677">
    <property type="term" value="F:DNA binding"/>
    <property type="evidence" value="ECO:0007669"/>
    <property type="project" value="InterPro"/>
</dbReference>
<dbReference type="SMART" id="SM00530">
    <property type="entry name" value="HTH_XRE"/>
    <property type="match status" value="1"/>
</dbReference>
<evidence type="ECO:0000313" key="3">
    <source>
        <dbReference type="EMBL" id="GGK95475.1"/>
    </source>
</evidence>